<feature type="compositionally biased region" description="Acidic residues" evidence="1">
    <location>
        <begin position="339"/>
        <end position="353"/>
    </location>
</feature>
<reference evidence="2" key="1">
    <citation type="journal article" date="2019" name="Sci. Rep.">
        <title>Draft genome of Tanacetum cinerariifolium, the natural source of mosquito coil.</title>
        <authorList>
            <person name="Yamashiro T."/>
            <person name="Shiraishi A."/>
            <person name="Satake H."/>
            <person name="Nakayama K."/>
        </authorList>
    </citation>
    <scope>NUCLEOTIDE SEQUENCE</scope>
</reference>
<accession>A0A699HA79</accession>
<evidence type="ECO:0000256" key="1">
    <source>
        <dbReference type="SAM" id="MobiDB-lite"/>
    </source>
</evidence>
<evidence type="ECO:0000313" key="2">
    <source>
        <dbReference type="EMBL" id="GEX71104.1"/>
    </source>
</evidence>
<dbReference type="EMBL" id="BKCJ010125120">
    <property type="protein sequence ID" value="GEX71104.1"/>
    <property type="molecule type" value="Genomic_DNA"/>
</dbReference>
<sequence length="569" mass="64551">MVSFDYRLNPLYPIKECSSCGALYTTDYCCSEGSLMDRIICDLNKTPGLSQRPPQNFPKCRNPLCGRGAHYGYNFLPKVLVVSNPKPCHNPNVDELPQTVPSFDPTCYSEDGNSFTYDSTSNLIHDSPNDFDPPLQPPTYSNEFCGNDAYYGQDCSLQFLVIHQPIREKTCAELLEEEQEANINTQPFQYSVIPQPPQEEMNVEFFQEKRNQMNYEFNRISFYEMQKVLSPAWETILEIKLAFKDKHCQPEDILNDDDDEDYTIAVTPSLSTEEPDNSLSMGDEHLDTVSAMESDKFIKYSIESLVPIPSESEDIPNNMCDVPFHDNSPPLEVSKDQFEDFSDSSDDSTSIDEDSFSIDNIEYVEASPPNSELVSSEVMEIVIPEVGGIDDDLLTIKDDILREKLLNSSSTSLNSLLEETNTFDNSLPEFETFCFDLEEISSGSTTTHSDCSLYDSFMFDLLINPFPHADRSDFYEFPDELTHIISPPDESLFAYVVWMFLPFLSYSVAPQYLLSFGNEDTIFDPGIYSYHISSFMPDVSHRSGTFIKFNVLNGSPMEISFSTCSSMDQ</sequence>
<comment type="caution">
    <text evidence="2">The sequence shown here is derived from an EMBL/GenBank/DDBJ whole genome shotgun (WGS) entry which is preliminary data.</text>
</comment>
<dbReference type="AlphaFoldDB" id="A0A699HA79"/>
<name>A0A699HA79_TANCI</name>
<proteinExistence type="predicted"/>
<protein>
    <submittedName>
        <fullName evidence="2">Uncharacterized protein</fullName>
    </submittedName>
</protein>
<gene>
    <name evidence="2" type="ORF">Tci_343079</name>
</gene>
<organism evidence="2">
    <name type="scientific">Tanacetum cinerariifolium</name>
    <name type="common">Dalmatian daisy</name>
    <name type="synonym">Chrysanthemum cinerariifolium</name>
    <dbReference type="NCBI Taxonomy" id="118510"/>
    <lineage>
        <taxon>Eukaryota</taxon>
        <taxon>Viridiplantae</taxon>
        <taxon>Streptophyta</taxon>
        <taxon>Embryophyta</taxon>
        <taxon>Tracheophyta</taxon>
        <taxon>Spermatophyta</taxon>
        <taxon>Magnoliopsida</taxon>
        <taxon>eudicotyledons</taxon>
        <taxon>Gunneridae</taxon>
        <taxon>Pentapetalae</taxon>
        <taxon>asterids</taxon>
        <taxon>campanulids</taxon>
        <taxon>Asterales</taxon>
        <taxon>Asteraceae</taxon>
        <taxon>Asteroideae</taxon>
        <taxon>Anthemideae</taxon>
        <taxon>Anthemidinae</taxon>
        <taxon>Tanacetum</taxon>
    </lineage>
</organism>
<feature type="region of interest" description="Disordered" evidence="1">
    <location>
        <begin position="324"/>
        <end position="353"/>
    </location>
</feature>